<evidence type="ECO:0000313" key="3">
    <source>
        <dbReference type="Proteomes" id="UP000030665"/>
    </source>
</evidence>
<evidence type="ECO:0000313" key="2">
    <source>
        <dbReference type="EMBL" id="CDW55075.1"/>
    </source>
</evidence>
<accession>A0A077Z8R1</accession>
<name>A0A077Z8R1_TRITR</name>
<keyword evidence="3" id="KW-1185">Reference proteome</keyword>
<feature type="compositionally biased region" description="Basic and acidic residues" evidence="1">
    <location>
        <begin position="109"/>
        <end position="124"/>
    </location>
</feature>
<evidence type="ECO:0000256" key="1">
    <source>
        <dbReference type="SAM" id="MobiDB-lite"/>
    </source>
</evidence>
<proteinExistence type="predicted"/>
<dbReference type="EMBL" id="HG805934">
    <property type="protein sequence ID" value="CDW55075.1"/>
    <property type="molecule type" value="Genomic_DNA"/>
</dbReference>
<dbReference type="Proteomes" id="UP000030665">
    <property type="component" value="Unassembled WGS sequence"/>
</dbReference>
<reference evidence="2" key="1">
    <citation type="submission" date="2014-01" db="EMBL/GenBank/DDBJ databases">
        <authorList>
            <person name="Aslett M."/>
        </authorList>
    </citation>
    <scope>NUCLEOTIDE SEQUENCE</scope>
</reference>
<reference evidence="2" key="2">
    <citation type="submission" date="2014-03" db="EMBL/GenBank/DDBJ databases">
        <title>The whipworm genome and dual-species transcriptomics of an intimate host-pathogen interaction.</title>
        <authorList>
            <person name="Foth B.J."/>
            <person name="Tsai I.J."/>
            <person name="Reid A.J."/>
            <person name="Bancroft A.J."/>
            <person name="Nichol S."/>
            <person name="Tracey A."/>
            <person name="Holroyd N."/>
            <person name="Cotton J.A."/>
            <person name="Stanley E.J."/>
            <person name="Zarowiecki M."/>
            <person name="Liu J.Z."/>
            <person name="Huckvale T."/>
            <person name="Cooper P.J."/>
            <person name="Grencis R.K."/>
            <person name="Berriman M."/>
        </authorList>
    </citation>
    <scope>NUCLEOTIDE SEQUENCE [LARGE SCALE GENOMIC DNA]</scope>
</reference>
<gene>
    <name evidence="2" type="ORF">TTRE_0000334601</name>
</gene>
<organism evidence="2 3">
    <name type="scientific">Trichuris trichiura</name>
    <name type="common">Whipworm</name>
    <name type="synonym">Trichocephalus trichiurus</name>
    <dbReference type="NCBI Taxonomy" id="36087"/>
    <lineage>
        <taxon>Eukaryota</taxon>
        <taxon>Metazoa</taxon>
        <taxon>Ecdysozoa</taxon>
        <taxon>Nematoda</taxon>
        <taxon>Enoplea</taxon>
        <taxon>Dorylaimia</taxon>
        <taxon>Trichinellida</taxon>
        <taxon>Trichuridae</taxon>
        <taxon>Trichuris</taxon>
    </lineage>
</organism>
<feature type="region of interest" description="Disordered" evidence="1">
    <location>
        <begin position="105"/>
        <end position="143"/>
    </location>
</feature>
<protein>
    <submittedName>
        <fullName evidence="2">Uncharacterized protein</fullName>
    </submittedName>
</protein>
<dbReference type="AlphaFoldDB" id="A0A077Z8R1"/>
<sequence>MPYLNSITSRPIVVSWPTTNWPFCNGLQRPVWKAAKFNPEKRVKGIDIIAGAHSANHLVGQSPLTRYHLDRTDRSLVTNNCGSEMMAGRLHSSYEIKSSSALNEWETIGQKDDSGDESRNDRRSVTNQRARGILGKHPQLSVQ</sequence>